<comment type="similarity">
    <text evidence="2 6">Belongs to the CTL (choline transporter-like) family.</text>
</comment>
<feature type="transmembrane region" description="Helical" evidence="6">
    <location>
        <begin position="354"/>
        <end position="381"/>
    </location>
</feature>
<feature type="transmembrane region" description="Helical" evidence="6">
    <location>
        <begin position="263"/>
        <end position="285"/>
    </location>
</feature>
<dbReference type="Proteomes" id="UP000245119">
    <property type="component" value="Linkage Group LG10"/>
</dbReference>
<gene>
    <name evidence="7" type="ORF">C0Q70_15938</name>
</gene>
<organism evidence="7 8">
    <name type="scientific">Pomacea canaliculata</name>
    <name type="common">Golden apple snail</name>
    <dbReference type="NCBI Taxonomy" id="400727"/>
    <lineage>
        <taxon>Eukaryota</taxon>
        <taxon>Metazoa</taxon>
        <taxon>Spiralia</taxon>
        <taxon>Lophotrochozoa</taxon>
        <taxon>Mollusca</taxon>
        <taxon>Gastropoda</taxon>
        <taxon>Caenogastropoda</taxon>
        <taxon>Architaenioglossa</taxon>
        <taxon>Ampullarioidea</taxon>
        <taxon>Ampullariidae</taxon>
        <taxon>Pomacea</taxon>
    </lineage>
</organism>
<feature type="transmembrane region" description="Helical" evidence="6">
    <location>
        <begin position="511"/>
        <end position="532"/>
    </location>
</feature>
<keyword evidence="5 6" id="KW-0472">Membrane</keyword>
<dbReference type="GO" id="GO:0022857">
    <property type="term" value="F:transmembrane transporter activity"/>
    <property type="evidence" value="ECO:0007669"/>
    <property type="project" value="UniProtKB-UniRule"/>
</dbReference>
<keyword evidence="3 6" id="KW-0812">Transmembrane</keyword>
<protein>
    <recommendedName>
        <fullName evidence="6">Choline transporter-like protein</fullName>
    </recommendedName>
</protein>
<evidence type="ECO:0000256" key="2">
    <source>
        <dbReference type="ARBA" id="ARBA00007168"/>
    </source>
</evidence>
<dbReference type="OrthoDB" id="420519at2759"/>
<accession>A0A2T7NNF0</accession>
<feature type="transmembrane region" description="Helical" evidence="6">
    <location>
        <begin position="211"/>
        <end position="235"/>
    </location>
</feature>
<evidence type="ECO:0000256" key="5">
    <source>
        <dbReference type="ARBA" id="ARBA00023136"/>
    </source>
</evidence>
<comment type="caution">
    <text evidence="7">The sequence shown here is derived from an EMBL/GenBank/DDBJ whole genome shotgun (WGS) entry which is preliminary data.</text>
</comment>
<reference evidence="7 8" key="1">
    <citation type="submission" date="2018-04" db="EMBL/GenBank/DDBJ databases">
        <title>The genome of golden apple snail Pomacea canaliculata provides insight into stress tolerance and invasive adaptation.</title>
        <authorList>
            <person name="Liu C."/>
            <person name="Liu B."/>
            <person name="Ren Y."/>
            <person name="Zhang Y."/>
            <person name="Wang H."/>
            <person name="Li S."/>
            <person name="Jiang F."/>
            <person name="Yin L."/>
            <person name="Zhang G."/>
            <person name="Qian W."/>
            <person name="Fan W."/>
        </authorList>
    </citation>
    <scope>NUCLEOTIDE SEQUENCE [LARGE SCALE GENOMIC DNA]</scope>
    <source>
        <strain evidence="7">SZHN2017</strain>
        <tissue evidence="7">Muscle</tissue>
    </source>
</reference>
<evidence type="ECO:0000313" key="7">
    <source>
        <dbReference type="EMBL" id="PVD22683.1"/>
    </source>
</evidence>
<feature type="transmembrane region" description="Helical" evidence="6">
    <location>
        <begin position="187"/>
        <end position="205"/>
    </location>
</feature>
<feature type="transmembrane region" description="Helical" evidence="6">
    <location>
        <begin position="401"/>
        <end position="426"/>
    </location>
</feature>
<name>A0A2T7NNF0_POMCA</name>
<comment type="subcellular location">
    <subcellularLocation>
        <location evidence="6">Cell membrane</location>
        <topology evidence="6">Multi-pass membrane protein</topology>
    </subcellularLocation>
    <subcellularLocation>
        <location evidence="1">Membrane</location>
        <topology evidence="1">Multi-pass membrane protein</topology>
    </subcellularLocation>
</comment>
<evidence type="ECO:0000256" key="4">
    <source>
        <dbReference type="ARBA" id="ARBA00022989"/>
    </source>
</evidence>
<dbReference type="Pfam" id="PF04515">
    <property type="entry name" value="Choline_transpo"/>
    <property type="match status" value="1"/>
</dbReference>
<evidence type="ECO:0000313" key="8">
    <source>
        <dbReference type="Proteomes" id="UP000245119"/>
    </source>
</evidence>
<evidence type="ECO:0000256" key="3">
    <source>
        <dbReference type="ARBA" id="ARBA00022692"/>
    </source>
</evidence>
<dbReference type="GO" id="GO:0005886">
    <property type="term" value="C:plasma membrane"/>
    <property type="evidence" value="ECO:0007669"/>
    <property type="project" value="UniProtKB-SubCell"/>
</dbReference>
<evidence type="ECO:0000256" key="1">
    <source>
        <dbReference type="ARBA" id="ARBA00004141"/>
    </source>
</evidence>
<proteinExistence type="inferred from homology"/>
<dbReference type="AlphaFoldDB" id="A0A2T7NNF0"/>
<feature type="transmembrane region" description="Helical" evidence="6">
    <location>
        <begin position="312"/>
        <end position="333"/>
    </location>
</feature>
<comment type="function">
    <text evidence="6">Choline transporter.</text>
</comment>
<dbReference type="InterPro" id="IPR007603">
    <property type="entry name" value="Choline_transptr-like"/>
</dbReference>
<sequence>MVVMPVATRDERFRGHQAVFVAVFSVTKGDAFRLVYGTDSFGNTCDEDNTGRSVANVRYSGQNLKGRPYVFFMDVKDPDRSMTICVNKCPEKELRTREDIFRFSEQTGSLLCRYDLNTIEYYNHNNTLKGPCPVLPVYASKPLLNRCIPIKYLNFEPWVSNNIIAFLNKADIFQKVLRDLYASWQEMIALCFVAVGFAVLMIILIQVMASVVVWIIVVSVLLSSFAGTAFLWWTYIGFKTSLDQQEETSVPLLEVDIDSEQTFLIFSGLASCLTLMLLLVVAAMWRRIGVMLALFHEASRCVSAMPMLMMQAVWTFILLILFFVYWVIILAYLSTAEKPNVDHLGFVRYTEHELVSYFWWYHIIGLVWVSQFIVACQQFVVSGAVGQWYFSRAGNRPRMPILTSMGWLIAYHQGSVAMGAFILTLVKLPRMFFMYLSKKLKRSENFCAQFCNRCCLCCLWCLEKCLKYLSASAYTVIAISGRNFCTSARKAFGILVSNALRVAALNSIGDFVLFLGKITIMAATGAVGVVWFRSRSDLHFFAIPILLVCVFAYFVGHCFLSVYEMTVDALLLCFCEDCDMNDGSLERPYFASKRLVVCCLF</sequence>
<evidence type="ECO:0000256" key="6">
    <source>
        <dbReference type="RuleBase" id="RU368066"/>
    </source>
</evidence>
<dbReference type="PANTHER" id="PTHR12385">
    <property type="entry name" value="CHOLINE TRANSPORTER-LIKE (SLC FAMILY 44)"/>
    <property type="match status" value="1"/>
</dbReference>
<dbReference type="PANTHER" id="PTHR12385:SF12">
    <property type="entry name" value="CHOLINE TRANSPORTER-LIKE PROTEIN"/>
    <property type="match status" value="1"/>
</dbReference>
<keyword evidence="8" id="KW-1185">Reference proteome</keyword>
<keyword evidence="4 6" id="KW-1133">Transmembrane helix</keyword>
<feature type="transmembrane region" description="Helical" evidence="6">
    <location>
        <begin position="538"/>
        <end position="560"/>
    </location>
</feature>
<dbReference type="EMBL" id="PZQS01000010">
    <property type="protein sequence ID" value="PVD22683.1"/>
    <property type="molecule type" value="Genomic_DNA"/>
</dbReference>